<comment type="similarity">
    <text evidence="7">Belongs to the ABC transporter superfamily. Spermidine/putrescine importer (TC 3.A.1.11.1) family.</text>
</comment>
<dbReference type="SMART" id="SM00382">
    <property type="entry name" value="AAA"/>
    <property type="match status" value="1"/>
</dbReference>
<dbReference type="InterPro" id="IPR013611">
    <property type="entry name" value="Transp-assoc_OB_typ2"/>
</dbReference>
<evidence type="ECO:0000313" key="10">
    <source>
        <dbReference type="Proteomes" id="UP001214553"/>
    </source>
</evidence>
<dbReference type="NCBIfam" id="TIGR01187">
    <property type="entry name" value="potA"/>
    <property type="match status" value="1"/>
</dbReference>
<dbReference type="PROSITE" id="PS50893">
    <property type="entry name" value="ABC_TRANSPORTER_2"/>
    <property type="match status" value="1"/>
</dbReference>
<organism evidence="9 10">
    <name type="scientific">Microbacterium horticulturae</name>
    <dbReference type="NCBI Taxonomy" id="3028316"/>
    <lineage>
        <taxon>Bacteria</taxon>
        <taxon>Bacillati</taxon>
        <taxon>Actinomycetota</taxon>
        <taxon>Actinomycetes</taxon>
        <taxon>Micrococcales</taxon>
        <taxon>Microbacteriaceae</taxon>
        <taxon>Microbacterium</taxon>
    </lineage>
</organism>
<dbReference type="PANTHER" id="PTHR42781:SF4">
    <property type="entry name" value="SPERMIDINE_PUTRESCINE IMPORT ATP-BINDING PROTEIN POTA"/>
    <property type="match status" value="1"/>
</dbReference>
<keyword evidence="10" id="KW-1185">Reference proteome</keyword>
<evidence type="ECO:0000313" key="9">
    <source>
        <dbReference type="EMBL" id="WEG09648.1"/>
    </source>
</evidence>
<reference evidence="9 10" key="1">
    <citation type="submission" date="2023-03" db="EMBL/GenBank/DDBJ databases">
        <title>Genome sequence of Microbacterium sp. KACC 23027.</title>
        <authorList>
            <person name="Kim S."/>
            <person name="Heo J."/>
            <person name="Kwon S.-W."/>
        </authorList>
    </citation>
    <scope>NUCLEOTIDE SEQUENCE [LARGE SCALE GENOMIC DNA]</scope>
    <source>
        <strain evidence="9 10">KACC 23027</strain>
    </source>
</reference>
<dbReference type="Gene3D" id="2.40.50.100">
    <property type="match status" value="1"/>
</dbReference>
<evidence type="ECO:0000256" key="5">
    <source>
        <dbReference type="ARBA" id="ARBA00022967"/>
    </source>
</evidence>
<comment type="function">
    <text evidence="7">Part of the ABC transporter complex PotABCD involved in spermidine/putrescine import. Responsible for energy coupling to the transport system.</text>
</comment>
<dbReference type="InterPro" id="IPR017871">
    <property type="entry name" value="ABC_transporter-like_CS"/>
</dbReference>
<dbReference type="PANTHER" id="PTHR42781">
    <property type="entry name" value="SPERMIDINE/PUTRESCINE IMPORT ATP-BINDING PROTEIN POTA"/>
    <property type="match status" value="1"/>
</dbReference>
<comment type="catalytic activity">
    <reaction evidence="7">
        <text>ATP + H2O + polyamine-[polyamine-binding protein]Side 1 = ADP + phosphate + polyamineSide 2 + [polyamine-binding protein]Side 1.</text>
        <dbReference type="EC" id="7.6.2.11"/>
    </reaction>
</comment>
<keyword evidence="3 7" id="KW-0547">Nucleotide-binding</keyword>
<keyword evidence="5 7" id="KW-1278">Translocase</keyword>
<evidence type="ECO:0000256" key="7">
    <source>
        <dbReference type="RuleBase" id="RU364083"/>
    </source>
</evidence>
<accession>A0ABY8C4U4</accession>
<dbReference type="GO" id="GO:0005524">
    <property type="term" value="F:ATP binding"/>
    <property type="evidence" value="ECO:0007669"/>
    <property type="project" value="UniProtKB-KW"/>
</dbReference>
<keyword evidence="4 7" id="KW-0067">ATP-binding</keyword>
<dbReference type="Pfam" id="PF00005">
    <property type="entry name" value="ABC_tran"/>
    <property type="match status" value="1"/>
</dbReference>
<dbReference type="InterPro" id="IPR005893">
    <property type="entry name" value="PotA-like"/>
</dbReference>
<dbReference type="Proteomes" id="UP001214553">
    <property type="component" value="Chromosome"/>
</dbReference>
<evidence type="ECO:0000256" key="6">
    <source>
        <dbReference type="ARBA" id="ARBA00023136"/>
    </source>
</evidence>
<keyword evidence="1 7" id="KW-0813">Transport</keyword>
<dbReference type="EC" id="7.6.2.11" evidence="7"/>
<protein>
    <recommendedName>
        <fullName evidence="7">Spermidine/putrescine import ATP-binding protein PotA</fullName>
        <ecNumber evidence="7">7.6.2.11</ecNumber>
    </recommendedName>
</protein>
<keyword evidence="6 7" id="KW-0472">Membrane</keyword>
<dbReference type="Pfam" id="PF08402">
    <property type="entry name" value="TOBE_2"/>
    <property type="match status" value="1"/>
</dbReference>
<proteinExistence type="inferred from homology"/>
<sequence>MPEQAPAAAAVALQHVTKAFDQMRAVQDIDLELAPGEFFALLGPSGCGKTTTLRMVGGFELPTQGRILLGGTDVTMLPPHRRDVNTVFQSYALFPHMTVADNVAFGLRRKGVGAGEARTRAERMLDLVGLDGFAKRRPHQLSGGQQQRVALARALVNEPKVLLLDEPMGALDAKIRKSMQVELKRIQQEVGITFLYVTHDQNEAMSMADRLAVMNGGRIEDIGAPQRVYDKPQTQFVAEFLGTCNILPAEFGDAGDLRLPDGTAVHTSDDDRGQIVAHDARIGLRPEKLVVTRGDTDGVVNHVRGVVKTATYLGASTEYEVETAWGGVLKAFAQNLDPAQRARPGEDVTVSWEASHAFLLPSAAESAGAAAPVTHTVGTVAR</sequence>
<name>A0ABY8C4U4_9MICO</name>
<dbReference type="InterPro" id="IPR008995">
    <property type="entry name" value="Mo/tungstate-bd_C_term_dom"/>
</dbReference>
<keyword evidence="2 7" id="KW-1003">Cell membrane</keyword>
<evidence type="ECO:0000256" key="2">
    <source>
        <dbReference type="ARBA" id="ARBA00022475"/>
    </source>
</evidence>
<dbReference type="InterPro" id="IPR003593">
    <property type="entry name" value="AAA+_ATPase"/>
</dbReference>
<comment type="subunit">
    <text evidence="7">The complex is composed of two ATP-binding proteins (PotA), two transmembrane proteins (PotB and PotC) and a solute-binding protein (PotD).</text>
</comment>
<evidence type="ECO:0000256" key="3">
    <source>
        <dbReference type="ARBA" id="ARBA00022741"/>
    </source>
</evidence>
<dbReference type="InterPro" id="IPR027417">
    <property type="entry name" value="P-loop_NTPase"/>
</dbReference>
<dbReference type="EMBL" id="CP119108">
    <property type="protein sequence ID" value="WEG09648.1"/>
    <property type="molecule type" value="Genomic_DNA"/>
</dbReference>
<gene>
    <name evidence="7" type="primary">potA</name>
    <name evidence="9" type="ORF">PU630_03510</name>
</gene>
<dbReference type="InterPro" id="IPR003439">
    <property type="entry name" value="ABC_transporter-like_ATP-bd"/>
</dbReference>
<evidence type="ECO:0000259" key="8">
    <source>
        <dbReference type="PROSITE" id="PS50893"/>
    </source>
</evidence>
<evidence type="ECO:0000256" key="1">
    <source>
        <dbReference type="ARBA" id="ARBA00022448"/>
    </source>
</evidence>
<evidence type="ECO:0000256" key="4">
    <source>
        <dbReference type="ARBA" id="ARBA00022840"/>
    </source>
</evidence>
<dbReference type="SUPFAM" id="SSF50331">
    <property type="entry name" value="MOP-like"/>
    <property type="match status" value="1"/>
</dbReference>
<dbReference type="SUPFAM" id="SSF52540">
    <property type="entry name" value="P-loop containing nucleoside triphosphate hydrolases"/>
    <property type="match status" value="1"/>
</dbReference>
<dbReference type="CDD" id="cd03300">
    <property type="entry name" value="ABC_PotA_N"/>
    <property type="match status" value="1"/>
</dbReference>
<dbReference type="InterPro" id="IPR017879">
    <property type="entry name" value="PotA_ATP-bd"/>
</dbReference>
<dbReference type="Gene3D" id="3.40.50.300">
    <property type="entry name" value="P-loop containing nucleotide triphosphate hydrolases"/>
    <property type="match status" value="1"/>
</dbReference>
<dbReference type="InterPro" id="IPR050093">
    <property type="entry name" value="ABC_SmlMolc_Importer"/>
</dbReference>
<feature type="domain" description="ABC transporter" evidence="8">
    <location>
        <begin position="11"/>
        <end position="241"/>
    </location>
</feature>
<dbReference type="PROSITE" id="PS00211">
    <property type="entry name" value="ABC_TRANSPORTER_1"/>
    <property type="match status" value="1"/>
</dbReference>
<dbReference type="RefSeq" id="WP_275278971.1">
    <property type="nucleotide sequence ID" value="NZ_CP119108.1"/>
</dbReference>